<dbReference type="SMART" id="SM00324">
    <property type="entry name" value="RhoGAP"/>
    <property type="match status" value="1"/>
</dbReference>
<dbReference type="InterPro" id="IPR000198">
    <property type="entry name" value="RhoGAP_dom"/>
</dbReference>
<dbReference type="GO" id="GO:0035091">
    <property type="term" value="F:phosphatidylinositol binding"/>
    <property type="evidence" value="ECO:0007669"/>
    <property type="project" value="InterPro"/>
</dbReference>
<dbReference type="Proteomes" id="UP000649328">
    <property type="component" value="Unassembled WGS sequence"/>
</dbReference>
<sequence>MIKPLPAEGSSDSLNQNQGCELVIELNAQPSNSSMNRATLSDAEHIELLNKEVRELRELVDSQKRLIHRLQRSNASSIVTSPRLLAVQMDSNPDNSSQSEIPQRSAKRIEDKSRRNSYKDLRLPSGENLGACELQRRSSLISITSNGPIDVNEGALLSPSLQTELNAASLVANSDEVSSCSSKVRSESEKRRHEVGTNDFDLPTGEEETTSLPLDFESDIREDRRSDCCAEEERVKIGTRIAFERLTPLTSRSSRQSPFQVFEEELAYGDAINDQELPQCNSETCSADGDELVGAGAAGEGQKVTDPTYNHIHFLAIDDYLNADEALSGSRVGIFERQSAIFDNRSGSSRIDVTNELSTQKLNISIGPPTPKLPAPGQISSIVVSGATDVSSVRVEGEEDISLFIKPKDFSTIRIKVVSTITVNSKRAGDYNCTFSINDKESSKEMWRFRKSYRQLISFDSDVRPFIEFFGLPALPDRTLFGSTTPSKVDLRSLILQKYFDAIFLMPHIPQMVLLRFCKFISVDLVNPLDDYRSGARKEGYLIRRYKGLGTSWKVRWCQVDGPSLEIYDSPGGVLLEQIKLAGSQIGRQSSEATSEDRGYRHAFLVLERSKSLMLSGSSPKHFFCAESDLERDSWISALVEFTDDDFRASNENGFLLQSQHINYTSEELIQAEFDDGDNETISSQTRQVAELSLSLAQITLDETDHLAHGSGVLRQSKKNKMRQLFPFRSRISLSDDPTILPPLTAPTSSDQVDAEHTMEKYLDQMDLSDELSRAIFGRELEYAYNLSSQVFRGHSIPSICFRCLDFLERTGAIYEEGLFRLSGSASTIRLLKETFNKVFDVDLFDHPLKPDIHTVSGLLKTYLRELPQSILGDDVYHDLHKIATEHNKARSPSCISLKFKEVFQNPINMNKIHYSLTVVIFGLLRSVISNCSMNKMSLKNVCIVFVPTLNISVDVLSICLTDYDCIFGELPPVPDHEREILDLQIPLL</sequence>
<protein>
    <submittedName>
        <fullName evidence="6">Uncharacterized protein</fullName>
    </submittedName>
</protein>
<dbReference type="InterPro" id="IPR036871">
    <property type="entry name" value="PX_dom_sf"/>
</dbReference>
<evidence type="ECO:0000256" key="1">
    <source>
        <dbReference type="ARBA" id="ARBA00022468"/>
    </source>
</evidence>
<dbReference type="Pfam" id="PF00169">
    <property type="entry name" value="PH"/>
    <property type="match status" value="1"/>
</dbReference>
<organism evidence="6 7">
    <name type="scientific">Metschnikowia pulcherrima</name>
    <dbReference type="NCBI Taxonomy" id="27326"/>
    <lineage>
        <taxon>Eukaryota</taxon>
        <taxon>Fungi</taxon>
        <taxon>Dikarya</taxon>
        <taxon>Ascomycota</taxon>
        <taxon>Saccharomycotina</taxon>
        <taxon>Pichiomycetes</taxon>
        <taxon>Metschnikowiaceae</taxon>
        <taxon>Metschnikowia</taxon>
    </lineage>
</organism>
<feature type="compositionally biased region" description="Basic and acidic residues" evidence="3">
    <location>
        <begin position="184"/>
        <end position="196"/>
    </location>
</feature>
<evidence type="ECO:0000256" key="3">
    <source>
        <dbReference type="SAM" id="MobiDB-lite"/>
    </source>
</evidence>
<evidence type="ECO:0000313" key="7">
    <source>
        <dbReference type="Proteomes" id="UP000649328"/>
    </source>
</evidence>
<dbReference type="InterPro" id="IPR008936">
    <property type="entry name" value="Rho_GTPase_activation_prot"/>
</dbReference>
<gene>
    <name evidence="6" type="ORF">HF325_006176</name>
</gene>
<dbReference type="GO" id="GO:0007165">
    <property type="term" value="P:signal transduction"/>
    <property type="evidence" value="ECO:0007669"/>
    <property type="project" value="InterPro"/>
</dbReference>
<proteinExistence type="predicted"/>
<dbReference type="AlphaFoldDB" id="A0A8H7GM49"/>
<feature type="domain" description="PH" evidence="4">
    <location>
        <begin position="535"/>
        <end position="644"/>
    </location>
</feature>
<dbReference type="Pfam" id="PF00620">
    <property type="entry name" value="RhoGAP"/>
    <property type="match status" value="1"/>
</dbReference>
<dbReference type="PROSITE" id="PS50238">
    <property type="entry name" value="RHOGAP"/>
    <property type="match status" value="1"/>
</dbReference>
<dbReference type="InterPro" id="IPR001849">
    <property type="entry name" value="PH_domain"/>
</dbReference>
<dbReference type="Gene3D" id="1.10.555.10">
    <property type="entry name" value="Rho GTPase activation protein"/>
    <property type="match status" value="1"/>
</dbReference>
<dbReference type="EMBL" id="JACBPP010000009">
    <property type="protein sequence ID" value="KAF7999500.1"/>
    <property type="molecule type" value="Genomic_DNA"/>
</dbReference>
<dbReference type="InterPro" id="IPR011993">
    <property type="entry name" value="PH-like_dom_sf"/>
</dbReference>
<keyword evidence="1" id="KW-0343">GTPase activation</keyword>
<dbReference type="SMART" id="SM00233">
    <property type="entry name" value="PH"/>
    <property type="match status" value="1"/>
</dbReference>
<dbReference type="GO" id="GO:0005933">
    <property type="term" value="C:cellular bud"/>
    <property type="evidence" value="ECO:0007669"/>
    <property type="project" value="UniProtKB-ARBA"/>
</dbReference>
<dbReference type="Gene3D" id="2.30.29.30">
    <property type="entry name" value="Pleckstrin-homology domain (PH domain)/Phosphotyrosine-binding domain (PTB)"/>
    <property type="match status" value="1"/>
</dbReference>
<dbReference type="PANTHER" id="PTHR23176">
    <property type="entry name" value="RHO/RAC/CDC GTPASE-ACTIVATING PROTEIN"/>
    <property type="match status" value="1"/>
</dbReference>
<dbReference type="SUPFAM" id="SSF64268">
    <property type="entry name" value="PX domain"/>
    <property type="match status" value="1"/>
</dbReference>
<evidence type="ECO:0000259" key="5">
    <source>
        <dbReference type="PROSITE" id="PS50238"/>
    </source>
</evidence>
<dbReference type="GO" id="GO:0005938">
    <property type="term" value="C:cell cortex"/>
    <property type="evidence" value="ECO:0007669"/>
    <property type="project" value="UniProtKB-ARBA"/>
</dbReference>
<feature type="compositionally biased region" description="Basic and acidic residues" evidence="3">
    <location>
        <begin position="107"/>
        <end position="122"/>
    </location>
</feature>
<dbReference type="CDD" id="cd06093">
    <property type="entry name" value="PX_domain"/>
    <property type="match status" value="1"/>
</dbReference>
<reference evidence="6" key="1">
    <citation type="submission" date="2020-10" db="EMBL/GenBank/DDBJ databases">
        <title>The Whole-Genome Sequence of Metschnikowia persimmonesis, a Novel Endophytic Yeast Species Isolated from Medicinal Plant Diospyros kaki Thumb.</title>
        <authorList>
            <person name="Rahmat E."/>
            <person name="Kang Y."/>
        </authorList>
    </citation>
    <scope>NUCLEOTIDE SEQUENCE</scope>
    <source>
        <strain evidence="6">KIOM G15050</strain>
    </source>
</reference>
<feature type="domain" description="Rho-GAP" evidence="5">
    <location>
        <begin position="785"/>
        <end position="989"/>
    </location>
</feature>
<keyword evidence="7" id="KW-1185">Reference proteome</keyword>
<dbReference type="Pfam" id="PF00787">
    <property type="entry name" value="PX"/>
    <property type="match status" value="1"/>
</dbReference>
<dbReference type="PROSITE" id="PS50003">
    <property type="entry name" value="PH_DOMAIN"/>
    <property type="match status" value="1"/>
</dbReference>
<feature type="region of interest" description="Disordered" evidence="3">
    <location>
        <begin position="181"/>
        <end position="209"/>
    </location>
</feature>
<evidence type="ECO:0000259" key="4">
    <source>
        <dbReference type="PROSITE" id="PS50003"/>
    </source>
</evidence>
<dbReference type="PANTHER" id="PTHR23176:SF129">
    <property type="entry name" value="RHO GTPASE ACTIVATING PROTEIN AT 16F, ISOFORM E-RELATED"/>
    <property type="match status" value="1"/>
</dbReference>
<feature type="coiled-coil region" evidence="2">
    <location>
        <begin position="46"/>
        <end position="73"/>
    </location>
</feature>
<dbReference type="SUPFAM" id="SSF50729">
    <property type="entry name" value="PH domain-like"/>
    <property type="match status" value="1"/>
</dbReference>
<dbReference type="OrthoDB" id="185175at2759"/>
<feature type="compositionally biased region" description="Polar residues" evidence="3">
    <location>
        <begin position="89"/>
        <end position="102"/>
    </location>
</feature>
<dbReference type="GO" id="GO:0005096">
    <property type="term" value="F:GTPase activator activity"/>
    <property type="evidence" value="ECO:0007669"/>
    <property type="project" value="UniProtKB-KW"/>
</dbReference>
<evidence type="ECO:0000313" key="6">
    <source>
        <dbReference type="EMBL" id="KAF7999500.1"/>
    </source>
</evidence>
<dbReference type="Gene3D" id="3.30.1520.10">
    <property type="entry name" value="Phox-like domain"/>
    <property type="match status" value="1"/>
</dbReference>
<dbReference type="SUPFAM" id="SSF48350">
    <property type="entry name" value="GTPase activation domain, GAP"/>
    <property type="match status" value="1"/>
</dbReference>
<dbReference type="InterPro" id="IPR050729">
    <property type="entry name" value="Rho-GAP"/>
</dbReference>
<keyword evidence="2" id="KW-0175">Coiled coil</keyword>
<evidence type="ECO:0000256" key="2">
    <source>
        <dbReference type="SAM" id="Coils"/>
    </source>
</evidence>
<name>A0A8H7GM49_9ASCO</name>
<dbReference type="InterPro" id="IPR001683">
    <property type="entry name" value="PX_dom"/>
</dbReference>
<feature type="region of interest" description="Disordered" evidence="3">
    <location>
        <begin position="88"/>
        <end position="124"/>
    </location>
</feature>
<comment type="caution">
    <text evidence="6">The sequence shown here is derived from an EMBL/GenBank/DDBJ whole genome shotgun (WGS) entry which is preliminary data.</text>
</comment>
<accession>A0A8H7GM49</accession>